<accession>A0A2M7QB70</accession>
<reference evidence="2" key="1">
    <citation type="submission" date="2017-09" db="EMBL/GenBank/DDBJ databases">
        <title>Depth-based differentiation of microbial function through sediment-hosted aquifers and enrichment of novel symbionts in the deep terrestrial subsurface.</title>
        <authorList>
            <person name="Probst A.J."/>
            <person name="Ladd B."/>
            <person name="Jarett J.K."/>
            <person name="Geller-Mcgrath D.E."/>
            <person name="Sieber C.M.K."/>
            <person name="Emerson J.B."/>
            <person name="Anantharaman K."/>
            <person name="Thomas B.C."/>
            <person name="Malmstrom R."/>
            <person name="Stieglmeier M."/>
            <person name="Klingl A."/>
            <person name="Woyke T."/>
            <person name="Ryan C.M."/>
            <person name="Banfield J.F."/>
        </authorList>
    </citation>
    <scope>NUCLEOTIDE SEQUENCE [LARGE SCALE GENOMIC DNA]</scope>
</reference>
<gene>
    <name evidence="1" type="ORF">COY93_00145</name>
</gene>
<proteinExistence type="predicted"/>
<dbReference type="AlphaFoldDB" id="A0A2M7QB70"/>
<sequence length="218" mass="24112">MRTDLPNRVSSMSGFRKTLLLFGFVLLATAALIVVVKLDFSKPIQEEQVAITSLAILERISDQYFVVTKSVYVDQKSEIVVDTGSKWSNFFWGQTVKADGVIRVDVGVDMSQLTEKDIVVDQEAKTVRVDVPPADILNASQYGDIEVESQQGVLKYVLDNDPNEDHNRALEQLIAAAKESVRQDSQMFEDARDDAAKLLRLIVEGTGYELVVGAADGE</sequence>
<dbReference type="Pfam" id="PF14014">
    <property type="entry name" value="DUF4230"/>
    <property type="match status" value="1"/>
</dbReference>
<evidence type="ECO:0000313" key="1">
    <source>
        <dbReference type="EMBL" id="PIY63399.1"/>
    </source>
</evidence>
<comment type="caution">
    <text evidence="1">The sequence shown here is derived from an EMBL/GenBank/DDBJ whole genome shotgun (WGS) entry which is preliminary data.</text>
</comment>
<organism evidence="1 2">
    <name type="scientific">Candidatus Uhrbacteria bacterium CG_4_10_14_0_8_um_filter_58_22</name>
    <dbReference type="NCBI Taxonomy" id="1975029"/>
    <lineage>
        <taxon>Bacteria</taxon>
        <taxon>Candidatus Uhriibacteriota</taxon>
    </lineage>
</organism>
<evidence type="ECO:0008006" key="3">
    <source>
        <dbReference type="Google" id="ProtNLM"/>
    </source>
</evidence>
<protein>
    <recommendedName>
        <fullName evidence="3">DUF4230 domain-containing protein</fullName>
    </recommendedName>
</protein>
<evidence type="ECO:0000313" key="2">
    <source>
        <dbReference type="Proteomes" id="UP000230973"/>
    </source>
</evidence>
<dbReference type="EMBL" id="PFLC01000002">
    <property type="protein sequence ID" value="PIY63399.1"/>
    <property type="molecule type" value="Genomic_DNA"/>
</dbReference>
<name>A0A2M7QB70_9BACT</name>
<dbReference type="Proteomes" id="UP000230973">
    <property type="component" value="Unassembled WGS sequence"/>
</dbReference>
<dbReference type="InterPro" id="IPR025324">
    <property type="entry name" value="DUF4230"/>
</dbReference>